<feature type="transmembrane region" description="Helical" evidence="3">
    <location>
        <begin position="13"/>
        <end position="40"/>
    </location>
</feature>
<keyword evidence="3" id="KW-0472">Membrane</keyword>
<evidence type="ECO:0000256" key="1">
    <source>
        <dbReference type="ARBA" id="ARBA00022737"/>
    </source>
</evidence>
<sequence length="128" mass="13819">MDTIDQKIRAYRFVAYSAVGFSVLSILSVCVTLPVVYNYVHYVKQSLHKEAKYCKTSTFSVWGDVQNFKQQHFVNRTTRQAEKSADRYAGGACTSCCRPGPPGPPGPPGRPGVPGRPGAPGLPGAPGF</sequence>
<reference evidence="5 6" key="1">
    <citation type="submission" date="2018-11" db="EMBL/GenBank/DDBJ databases">
        <authorList>
            <consortium name="Pathogen Informatics"/>
        </authorList>
    </citation>
    <scope>NUCLEOTIDE SEQUENCE [LARGE SCALE GENOMIC DNA]</scope>
</reference>
<organism evidence="5 6">
    <name type="scientific">Cylicostephanus goldi</name>
    <name type="common">Nematode worm</name>
    <dbReference type="NCBI Taxonomy" id="71465"/>
    <lineage>
        <taxon>Eukaryota</taxon>
        <taxon>Metazoa</taxon>
        <taxon>Ecdysozoa</taxon>
        <taxon>Nematoda</taxon>
        <taxon>Chromadorea</taxon>
        <taxon>Rhabditida</taxon>
        <taxon>Rhabditina</taxon>
        <taxon>Rhabditomorpha</taxon>
        <taxon>Strongyloidea</taxon>
        <taxon>Strongylidae</taxon>
        <taxon>Cylicostephanus</taxon>
    </lineage>
</organism>
<dbReference type="OrthoDB" id="5985978at2759"/>
<evidence type="ECO:0000313" key="6">
    <source>
        <dbReference type="Proteomes" id="UP000271889"/>
    </source>
</evidence>
<name>A0A3P6SCH1_CYLGO</name>
<feature type="region of interest" description="Disordered" evidence="2">
    <location>
        <begin position="99"/>
        <end position="128"/>
    </location>
</feature>
<feature type="compositionally biased region" description="Pro residues" evidence="2">
    <location>
        <begin position="99"/>
        <end position="111"/>
    </location>
</feature>
<gene>
    <name evidence="5" type="ORF">CGOC_LOCUS6032</name>
</gene>
<evidence type="ECO:0000313" key="5">
    <source>
        <dbReference type="EMBL" id="VDK65480.1"/>
    </source>
</evidence>
<proteinExistence type="predicted"/>
<feature type="domain" description="Nematode cuticle collagen N-terminal" evidence="4">
    <location>
        <begin position="13"/>
        <end position="65"/>
    </location>
</feature>
<dbReference type="EMBL" id="UYRV01019025">
    <property type="protein sequence ID" value="VDK65480.1"/>
    <property type="molecule type" value="Genomic_DNA"/>
</dbReference>
<dbReference type="PANTHER" id="PTHR24637">
    <property type="entry name" value="COLLAGEN"/>
    <property type="match status" value="1"/>
</dbReference>
<protein>
    <recommendedName>
        <fullName evidence="4">Nematode cuticle collagen N-terminal domain-containing protein</fullName>
    </recommendedName>
</protein>
<evidence type="ECO:0000259" key="4">
    <source>
        <dbReference type="SMART" id="SM01088"/>
    </source>
</evidence>
<accession>A0A3P6SCH1</accession>
<dbReference type="Proteomes" id="UP000271889">
    <property type="component" value="Unassembled WGS sequence"/>
</dbReference>
<dbReference type="GO" id="GO:0042302">
    <property type="term" value="F:structural constituent of cuticle"/>
    <property type="evidence" value="ECO:0007669"/>
    <property type="project" value="InterPro"/>
</dbReference>
<dbReference type="SMART" id="SM01088">
    <property type="entry name" value="Col_cuticle_N"/>
    <property type="match status" value="1"/>
</dbReference>
<dbReference type="AlphaFoldDB" id="A0A3P6SCH1"/>
<evidence type="ECO:0000256" key="3">
    <source>
        <dbReference type="SAM" id="Phobius"/>
    </source>
</evidence>
<keyword evidence="6" id="KW-1185">Reference proteome</keyword>
<keyword evidence="3" id="KW-0812">Transmembrane</keyword>
<keyword evidence="3" id="KW-1133">Transmembrane helix</keyword>
<dbReference type="PANTHER" id="PTHR24637:SF377">
    <property type="entry name" value="COLLAGEN TYPE IX ALPHA 1 CHAIN"/>
    <property type="match status" value="1"/>
</dbReference>
<dbReference type="InterPro" id="IPR002486">
    <property type="entry name" value="Col_cuticle_N"/>
</dbReference>
<feature type="non-terminal residue" evidence="5">
    <location>
        <position position="128"/>
    </location>
</feature>
<keyword evidence="1" id="KW-0677">Repeat</keyword>
<evidence type="ECO:0000256" key="2">
    <source>
        <dbReference type="SAM" id="MobiDB-lite"/>
    </source>
</evidence>
<dbReference type="Pfam" id="PF01484">
    <property type="entry name" value="Col_cuticle_N"/>
    <property type="match status" value="1"/>
</dbReference>